<organism evidence="2 3">
    <name type="scientific">Synechocystis salina LEGE 00031</name>
    <dbReference type="NCBI Taxonomy" id="1828736"/>
    <lineage>
        <taxon>Bacteria</taxon>
        <taxon>Bacillati</taxon>
        <taxon>Cyanobacteriota</taxon>
        <taxon>Cyanophyceae</taxon>
        <taxon>Synechococcales</taxon>
        <taxon>Merismopediaceae</taxon>
        <taxon>Synechocystis</taxon>
    </lineage>
</organism>
<proteinExistence type="predicted"/>
<keyword evidence="1" id="KW-1133">Transmembrane helix</keyword>
<keyword evidence="1" id="KW-0812">Transmembrane</keyword>
<reference evidence="2 3" key="1">
    <citation type="submission" date="2020-10" db="EMBL/GenBank/DDBJ databases">
        <authorList>
            <person name="Castelo-Branco R."/>
            <person name="Eusebio N."/>
            <person name="Adriana R."/>
            <person name="Vieira A."/>
            <person name="Brugerolle De Fraissinette N."/>
            <person name="Rezende De Castro R."/>
            <person name="Schneider M.P."/>
            <person name="Vasconcelos V."/>
            <person name="Leao P.N."/>
        </authorList>
    </citation>
    <scope>NUCLEOTIDE SEQUENCE [LARGE SCALE GENOMIC DNA]</scope>
    <source>
        <strain evidence="2 3">LEGE 00031</strain>
    </source>
</reference>
<keyword evidence="1" id="KW-0472">Membrane</keyword>
<evidence type="ECO:0000313" key="3">
    <source>
        <dbReference type="Proteomes" id="UP000658720"/>
    </source>
</evidence>
<accession>A0ABR9VN41</accession>
<feature type="transmembrane region" description="Helical" evidence="1">
    <location>
        <begin position="29"/>
        <end position="51"/>
    </location>
</feature>
<keyword evidence="3" id="KW-1185">Reference proteome</keyword>
<comment type="caution">
    <text evidence="2">The sequence shown here is derived from an EMBL/GenBank/DDBJ whole genome shotgun (WGS) entry which is preliminary data.</text>
</comment>
<dbReference type="EMBL" id="JADEVV010000005">
    <property type="protein sequence ID" value="MBE9252757.1"/>
    <property type="molecule type" value="Genomic_DNA"/>
</dbReference>
<protein>
    <submittedName>
        <fullName evidence="2">Uncharacterized protein</fullName>
    </submittedName>
</protein>
<dbReference type="Proteomes" id="UP000658720">
    <property type="component" value="Unassembled WGS sequence"/>
</dbReference>
<gene>
    <name evidence="2" type="ORF">IQ217_02585</name>
</gene>
<evidence type="ECO:0000313" key="2">
    <source>
        <dbReference type="EMBL" id="MBE9252757.1"/>
    </source>
</evidence>
<sequence>MKPKFNAVSNIRLTLFLFSRNPKGNPRGYMLFLVVSLLITLSGLLVAYAILAKVNNISAKGTATGNSGFYGAEGALNMRVEELRDVFLSDRNPSGTSPSSLNQCLQQTSMGTGDFRCKVASFASPDKNTANIMAYSYVVPKNGGVAIQGTVPPGETFQGLNMLETRYDISSVTAKQNANPEEVIAMTEMTVKSRQIPMFQFAAFYLNDLEILPGPNMTLNGPVHTNGSLFLGANNVLAITGQVTVGRDLFNRRKNDNSTYPDGRVRIANSAGTLRNLLQGGTGSTTQTTAAMTPANVNATWGSQVQLAVEALSIPTISSLGAGGNYAQQADINFVYAPEKTGVNVPGIGTTVIPFNVTATKRDALGVGTATPLTNAQLASLRQPVLATGAAVTAGVCTPATPPILTPILTLTQTGDVLDALRRAILSQTTPVPFSAMGSALSTPLRNSMQPLLSSIPAAQQTLILASSPNQIAALAGGCFISAPIQHPNIPTIYTNGVSFINNRERSPGNNFRAMSLMQINIESLTVWNFQGRYLNDTGTGLVSANQLLFATATADAAAPANSFQRLGLAGSDTSSNGLVFHATVSAGATPNPNTNASPYGFALVGGQQLPGLAETTNNFDPTGLTFVSDQAVYMVGDYNITNWQPASVLADSLNVLSSRCINNNGQIAKASGTGCGGNAFDTTINSAFLSGTDITNSTETPGYNGGLENYPRFHENWGTLNYTGSFVSTGTPEKVTGRWSNQLYGAPTRNWSYETRFNNAKNLPPLSPRFVFLKQEGFSRKFDQ</sequence>
<name>A0ABR9VN41_9SYNC</name>
<evidence type="ECO:0000256" key="1">
    <source>
        <dbReference type="SAM" id="Phobius"/>
    </source>
</evidence>
<dbReference type="RefSeq" id="WP_194018816.1">
    <property type="nucleotide sequence ID" value="NZ_JADEVV010000005.1"/>
</dbReference>